<dbReference type="AlphaFoldDB" id="A0A4Q1SGI2"/>
<keyword evidence="1" id="KW-0812">Transmembrane</keyword>
<dbReference type="RefSeq" id="WP_129206218.1">
    <property type="nucleotide sequence ID" value="NZ_BMGU01000001.1"/>
</dbReference>
<keyword evidence="3" id="KW-1185">Reference proteome</keyword>
<protein>
    <submittedName>
        <fullName evidence="2">Uncharacterized protein</fullName>
    </submittedName>
</protein>
<evidence type="ECO:0000256" key="1">
    <source>
        <dbReference type="SAM" id="Phobius"/>
    </source>
</evidence>
<accession>A0A4Q1SGI2</accession>
<keyword evidence="1" id="KW-1133">Transmembrane helix</keyword>
<name>A0A4Q1SGI2_9BACT</name>
<keyword evidence="1" id="KW-0472">Membrane</keyword>
<gene>
    <name evidence="2" type="ORF">ESZ00_00455</name>
</gene>
<dbReference type="OrthoDB" id="118218at2"/>
<comment type="caution">
    <text evidence="2">The sequence shown here is derived from an EMBL/GenBank/DDBJ whole genome shotgun (WGS) entry which is preliminary data.</text>
</comment>
<dbReference type="EMBL" id="SDMK01000001">
    <property type="protein sequence ID" value="RXS96469.1"/>
    <property type="molecule type" value="Genomic_DNA"/>
</dbReference>
<reference evidence="2 3" key="1">
    <citation type="journal article" date="2016" name="Int. J. Syst. Evol. Microbiol.">
        <title>Acidipila dinghuensis sp. nov., an acidobacterium isolated from forest soil.</title>
        <authorList>
            <person name="Jiang Y.W."/>
            <person name="Wang J."/>
            <person name="Chen M.H."/>
            <person name="Lv Y.Y."/>
            <person name="Qiu L.H."/>
        </authorList>
    </citation>
    <scope>NUCLEOTIDE SEQUENCE [LARGE SCALE GENOMIC DNA]</scope>
    <source>
        <strain evidence="2 3">DHOF10</strain>
    </source>
</reference>
<evidence type="ECO:0000313" key="2">
    <source>
        <dbReference type="EMBL" id="RXS96469.1"/>
    </source>
</evidence>
<dbReference type="Proteomes" id="UP000290253">
    <property type="component" value="Unassembled WGS sequence"/>
</dbReference>
<organism evidence="2 3">
    <name type="scientific">Silvibacterium dinghuense</name>
    <dbReference type="NCBI Taxonomy" id="1560006"/>
    <lineage>
        <taxon>Bacteria</taxon>
        <taxon>Pseudomonadati</taxon>
        <taxon>Acidobacteriota</taxon>
        <taxon>Terriglobia</taxon>
        <taxon>Terriglobales</taxon>
        <taxon>Acidobacteriaceae</taxon>
        <taxon>Silvibacterium</taxon>
    </lineage>
</organism>
<sequence>MSVGSETLSELDRTMAPRFPRAGRIFLLICIPIVFAAIYYAPVLMSLGWHIMHGQAVDYRGLRVSVPWGWTADLSAVKEDYPANPQGVTLEKPPKTLNIEARGPELMYINLLLPDAHSTSTQQAAQWEELFRESHPASDFSLAVPANLPATAQCLQATPRQAQDGLHAGAAIACVSEKDGWLANYAGSQRNVPLFFQVLDGLKPSH</sequence>
<evidence type="ECO:0000313" key="3">
    <source>
        <dbReference type="Proteomes" id="UP000290253"/>
    </source>
</evidence>
<feature type="transmembrane region" description="Helical" evidence="1">
    <location>
        <begin position="25"/>
        <end position="49"/>
    </location>
</feature>
<proteinExistence type="predicted"/>